<evidence type="ECO:0000313" key="13">
    <source>
        <dbReference type="Proteomes" id="UP000244066"/>
    </source>
</evidence>
<dbReference type="GO" id="GO:0004618">
    <property type="term" value="F:phosphoglycerate kinase activity"/>
    <property type="evidence" value="ECO:0007669"/>
    <property type="project" value="UniProtKB-EC"/>
</dbReference>
<evidence type="ECO:0000256" key="3">
    <source>
        <dbReference type="ARBA" id="ARBA00013061"/>
    </source>
</evidence>
<dbReference type="FunFam" id="3.40.50.1260:FF:000006">
    <property type="entry name" value="Phosphoglycerate kinase"/>
    <property type="match status" value="1"/>
</dbReference>
<dbReference type="InterPro" id="IPR036043">
    <property type="entry name" value="Phosphoglycerate_kinase_sf"/>
</dbReference>
<dbReference type="Pfam" id="PF00162">
    <property type="entry name" value="PGK"/>
    <property type="match status" value="1"/>
</dbReference>
<evidence type="ECO:0000256" key="6">
    <source>
        <dbReference type="ARBA" id="ARBA00022741"/>
    </source>
</evidence>
<evidence type="ECO:0000256" key="11">
    <source>
        <dbReference type="RuleBase" id="RU000532"/>
    </source>
</evidence>
<keyword evidence="7 11" id="KW-0418">Kinase</keyword>
<feature type="binding site" evidence="9">
    <location>
        <position position="165"/>
    </location>
    <ligand>
        <name>(2R)-3-phosphoglycerate</name>
        <dbReference type="ChEBI" id="CHEBI:58272"/>
    </ligand>
</feature>
<feature type="binding site" evidence="9">
    <location>
        <begin position="68"/>
        <end position="71"/>
    </location>
    <ligand>
        <name>substrate</name>
    </ligand>
</feature>
<dbReference type="EC" id="2.7.2.3" evidence="3 11"/>
<keyword evidence="6" id="KW-0547">Nucleotide-binding</keyword>
<evidence type="ECO:0000256" key="9">
    <source>
        <dbReference type="PIRSR" id="PIRSR000724-1"/>
    </source>
</evidence>
<feature type="binding site" evidence="9">
    <location>
        <begin position="30"/>
        <end position="32"/>
    </location>
    <ligand>
        <name>substrate</name>
    </ligand>
</feature>
<reference evidence="12 13" key="1">
    <citation type="submission" date="2017-04" db="EMBL/GenBank/DDBJ databases">
        <title>Draft Aigarchaeota genome from a New Zealand hot spring.</title>
        <authorList>
            <person name="Reysenbach A.-L."/>
            <person name="Donaho J.A."/>
            <person name="Gerhart J."/>
            <person name="Kelley J.F."/>
            <person name="Kouba K."/>
            <person name="Podar M."/>
            <person name="Stott M."/>
        </authorList>
    </citation>
    <scope>NUCLEOTIDE SEQUENCE [LARGE SCALE GENOMIC DNA]</scope>
    <source>
        <strain evidence="12">NZ13_MG1</strain>
    </source>
</reference>
<evidence type="ECO:0000313" key="12">
    <source>
        <dbReference type="EMBL" id="PUA34085.1"/>
    </source>
</evidence>
<dbReference type="EMBL" id="NDWU01000003">
    <property type="protein sequence ID" value="PUA34085.1"/>
    <property type="molecule type" value="Genomic_DNA"/>
</dbReference>
<dbReference type="PRINTS" id="PR00477">
    <property type="entry name" value="PHGLYCKINASE"/>
</dbReference>
<dbReference type="Gene3D" id="3.40.50.1260">
    <property type="entry name" value="Phosphoglycerate kinase, N-terminal domain"/>
    <property type="match status" value="2"/>
</dbReference>
<dbReference type="SUPFAM" id="SSF53748">
    <property type="entry name" value="Phosphoglycerate kinase"/>
    <property type="match status" value="1"/>
</dbReference>
<dbReference type="PIRSF" id="PIRSF000724">
    <property type="entry name" value="Pgk"/>
    <property type="match status" value="1"/>
</dbReference>
<feature type="binding site" evidence="9">
    <location>
        <position position="47"/>
    </location>
    <ligand>
        <name>(2R)-3-phosphoglycerate</name>
        <dbReference type="ChEBI" id="CHEBI:58272"/>
    </ligand>
</feature>
<dbReference type="InterPro" id="IPR015824">
    <property type="entry name" value="Phosphoglycerate_kinase_N"/>
</dbReference>
<dbReference type="GO" id="GO:0005524">
    <property type="term" value="F:ATP binding"/>
    <property type="evidence" value="ECO:0007669"/>
    <property type="project" value="UniProtKB-KW"/>
</dbReference>
<accession>A0A2R7Y984</accession>
<keyword evidence="5 11" id="KW-0808">Transferase</keyword>
<evidence type="ECO:0000256" key="8">
    <source>
        <dbReference type="ARBA" id="ARBA00022840"/>
    </source>
</evidence>
<comment type="caution">
    <text evidence="12">The sequence shown here is derived from an EMBL/GenBank/DDBJ whole genome shotgun (WGS) entry which is preliminary data.</text>
</comment>
<dbReference type="PROSITE" id="PS00111">
    <property type="entry name" value="PGLYCERATE_KINASE"/>
    <property type="match status" value="1"/>
</dbReference>
<dbReference type="InterPro" id="IPR001576">
    <property type="entry name" value="Phosphoglycerate_kinase"/>
</dbReference>
<dbReference type="InterPro" id="IPR015911">
    <property type="entry name" value="Phosphoglycerate_kinase_CS"/>
</dbReference>
<proteinExistence type="inferred from homology"/>
<evidence type="ECO:0000256" key="5">
    <source>
        <dbReference type="ARBA" id="ARBA00022679"/>
    </source>
</evidence>
<sequence length="412" mass="45516">MVDTYSTPYVDFLTVDDLDLVGKTVFLRADINSPIDPYSGRLLNKIRIREVAASIKELSSSKVVVGSHQGRVGNYDYVSLREHAEVLKEYVGRNVKFIDDVIGPAARDAIKNLRVGEVLVLDNLRFVAEENFEFSIEDASKTHMVKTLKDYFDVCVLEAFPAAHRANPSIVGFAEVLPTCGGRLLTQEVRSLMSIMQKLRPPITLVLGGAKVSDRIESVEALISSYKVDKILPCGLLGVIFLKASRDLNVPTGIKDEEKYIKKAEKLLSEFRNTFVLPEDFAVEVDGKRRELMLSQLNSEKPVLDIGMRTISKFAEIIRNSGTVIVSGPPGAYEKKNFDVGTKALLTELANSRAISIASGAHTLTALELFGLRDKVTHATSAGGALIKFLSGMKLPLFEALKRSAEKWRKIK</sequence>
<dbReference type="AlphaFoldDB" id="A0A2R7Y984"/>
<comment type="catalytic activity">
    <reaction evidence="1 11">
        <text>(2R)-3-phosphoglycerate + ATP = (2R)-3-phospho-glyceroyl phosphate + ADP</text>
        <dbReference type="Rhea" id="RHEA:14801"/>
        <dbReference type="ChEBI" id="CHEBI:30616"/>
        <dbReference type="ChEBI" id="CHEBI:57604"/>
        <dbReference type="ChEBI" id="CHEBI:58272"/>
        <dbReference type="ChEBI" id="CHEBI:456216"/>
        <dbReference type="EC" id="2.7.2.3"/>
    </reaction>
</comment>
<evidence type="ECO:0000256" key="2">
    <source>
        <dbReference type="ARBA" id="ARBA00008982"/>
    </source>
</evidence>
<dbReference type="GO" id="GO:0006094">
    <property type="term" value="P:gluconeogenesis"/>
    <property type="evidence" value="ECO:0007669"/>
    <property type="project" value="TreeGrafter"/>
</dbReference>
<evidence type="ECO:0000256" key="7">
    <source>
        <dbReference type="ARBA" id="ARBA00022777"/>
    </source>
</evidence>
<dbReference type="PANTHER" id="PTHR11406:SF23">
    <property type="entry name" value="PHOSPHOGLYCERATE KINASE 1, CHLOROPLASTIC-RELATED"/>
    <property type="match status" value="1"/>
</dbReference>
<feature type="binding site" evidence="9">
    <location>
        <position position="125"/>
    </location>
    <ligand>
        <name>(2R)-3-phosphoglycerate</name>
        <dbReference type="ChEBI" id="CHEBI:58272"/>
    </ligand>
</feature>
<dbReference type="GO" id="GO:0043531">
    <property type="term" value="F:ADP binding"/>
    <property type="evidence" value="ECO:0007669"/>
    <property type="project" value="TreeGrafter"/>
</dbReference>
<dbReference type="PANTHER" id="PTHR11406">
    <property type="entry name" value="PHOSPHOGLYCERATE KINASE"/>
    <property type="match status" value="1"/>
</dbReference>
<evidence type="ECO:0000256" key="10">
    <source>
        <dbReference type="PIRSR" id="PIRSR000724-2"/>
    </source>
</evidence>
<comment type="similarity">
    <text evidence="2 11">Belongs to the phosphoglycerate kinase family.</text>
</comment>
<feature type="binding site" evidence="10">
    <location>
        <position position="334"/>
    </location>
    <ligand>
        <name>ATP</name>
        <dbReference type="ChEBI" id="CHEBI:30616"/>
    </ligand>
</feature>
<dbReference type="GO" id="GO:0005829">
    <property type="term" value="C:cytosol"/>
    <property type="evidence" value="ECO:0007669"/>
    <property type="project" value="TreeGrafter"/>
</dbReference>
<dbReference type="Proteomes" id="UP000244066">
    <property type="component" value="Unassembled WGS sequence"/>
</dbReference>
<organism evidence="12 13">
    <name type="scientific">Candidatus Terraquivivens tikiterensis</name>
    <dbReference type="NCBI Taxonomy" id="1980982"/>
    <lineage>
        <taxon>Archaea</taxon>
        <taxon>Nitrososphaerota</taxon>
        <taxon>Candidatus Wolframiiraptoraceae</taxon>
        <taxon>Candidatus Terraquivivens</taxon>
    </lineage>
</organism>
<dbReference type="GO" id="GO:0006096">
    <property type="term" value="P:glycolytic process"/>
    <property type="evidence" value="ECO:0007669"/>
    <property type="project" value="InterPro"/>
</dbReference>
<keyword evidence="8 10" id="KW-0067">ATP-binding</keyword>
<protein>
    <recommendedName>
        <fullName evidence="4 11">Phosphoglycerate kinase</fullName>
        <ecNumber evidence="3 11">2.7.2.3</ecNumber>
    </recommendedName>
</protein>
<gene>
    <name evidence="12" type="ORF">B9J98_01510</name>
</gene>
<evidence type="ECO:0000256" key="1">
    <source>
        <dbReference type="ARBA" id="ARBA00000642"/>
    </source>
</evidence>
<evidence type="ECO:0000256" key="4">
    <source>
        <dbReference type="ARBA" id="ARBA00016471"/>
    </source>
</evidence>
<name>A0A2R7Y984_9ARCH</name>